<evidence type="ECO:0000256" key="3">
    <source>
        <dbReference type="SAM" id="Phobius"/>
    </source>
</evidence>
<evidence type="ECO:0000259" key="4">
    <source>
        <dbReference type="PROSITE" id="PS50850"/>
    </source>
</evidence>
<feature type="transmembrane region" description="Helical" evidence="3">
    <location>
        <begin position="178"/>
        <end position="195"/>
    </location>
</feature>
<feature type="region of interest" description="Disordered" evidence="2">
    <location>
        <begin position="232"/>
        <end position="306"/>
    </location>
</feature>
<feature type="transmembrane region" description="Helical" evidence="3">
    <location>
        <begin position="524"/>
        <end position="548"/>
    </location>
</feature>
<comment type="subcellular location">
    <subcellularLocation>
        <location evidence="1">Membrane</location>
        <topology evidence="1">Multi-pass membrane protein</topology>
    </subcellularLocation>
</comment>
<name>A0AAJ7TRA1_PETMA</name>
<dbReference type="InterPro" id="IPR036259">
    <property type="entry name" value="MFS_trans_sf"/>
</dbReference>
<feature type="domain" description="Major facilitator superfamily (MFS) profile" evidence="4">
    <location>
        <begin position="368"/>
        <end position="592"/>
    </location>
</feature>
<protein>
    <submittedName>
        <fullName evidence="6">Monocarboxylate transporter 5-like isoform X2</fullName>
    </submittedName>
</protein>
<keyword evidence="3" id="KW-0812">Transmembrane</keyword>
<feature type="transmembrane region" description="Helical" evidence="3">
    <location>
        <begin position="114"/>
        <end position="133"/>
    </location>
</feature>
<dbReference type="InterPro" id="IPR020846">
    <property type="entry name" value="MFS_dom"/>
</dbReference>
<dbReference type="SUPFAM" id="SSF103473">
    <property type="entry name" value="MFS general substrate transporter"/>
    <property type="match status" value="1"/>
</dbReference>
<evidence type="ECO:0000256" key="2">
    <source>
        <dbReference type="SAM" id="MobiDB-lite"/>
    </source>
</evidence>
<feature type="transmembrane region" description="Helical" evidence="3">
    <location>
        <begin position="437"/>
        <end position="455"/>
    </location>
</feature>
<evidence type="ECO:0000313" key="6">
    <source>
        <dbReference type="RefSeq" id="XP_032822597.1"/>
    </source>
</evidence>
<gene>
    <name evidence="6" type="primary">LOC116949412</name>
</gene>
<feature type="transmembrane region" description="Helical" evidence="3">
    <location>
        <begin position="461"/>
        <end position="486"/>
    </location>
</feature>
<dbReference type="Gene3D" id="1.20.1250.20">
    <property type="entry name" value="MFS general substrate transporter like domains"/>
    <property type="match status" value="2"/>
</dbReference>
<dbReference type="AlphaFoldDB" id="A0AAJ7TRA1"/>
<accession>A0AAJ7TRA1</accession>
<feature type="transmembrane region" description="Helical" evidence="3">
    <location>
        <begin position="56"/>
        <end position="74"/>
    </location>
</feature>
<feature type="compositionally biased region" description="Basic and acidic residues" evidence="2">
    <location>
        <begin position="243"/>
        <end position="263"/>
    </location>
</feature>
<dbReference type="PROSITE" id="PS50850">
    <property type="entry name" value="MFS"/>
    <property type="match status" value="1"/>
</dbReference>
<organism evidence="5 6">
    <name type="scientific">Petromyzon marinus</name>
    <name type="common">Sea lamprey</name>
    <dbReference type="NCBI Taxonomy" id="7757"/>
    <lineage>
        <taxon>Eukaryota</taxon>
        <taxon>Metazoa</taxon>
        <taxon>Chordata</taxon>
        <taxon>Craniata</taxon>
        <taxon>Vertebrata</taxon>
        <taxon>Cyclostomata</taxon>
        <taxon>Hyperoartia</taxon>
        <taxon>Petromyzontiformes</taxon>
        <taxon>Petromyzontidae</taxon>
        <taxon>Petromyzon</taxon>
    </lineage>
</organism>
<reference evidence="6" key="1">
    <citation type="submission" date="2025-08" db="UniProtKB">
        <authorList>
            <consortium name="RefSeq"/>
        </authorList>
    </citation>
    <scope>IDENTIFICATION</scope>
    <source>
        <tissue evidence="6">Sperm</tissue>
    </source>
</reference>
<keyword evidence="3" id="KW-0472">Membrane</keyword>
<dbReference type="Pfam" id="PF07690">
    <property type="entry name" value="MFS_1"/>
    <property type="match status" value="2"/>
</dbReference>
<evidence type="ECO:0000256" key="1">
    <source>
        <dbReference type="ARBA" id="ARBA00004141"/>
    </source>
</evidence>
<dbReference type="Proteomes" id="UP001318040">
    <property type="component" value="Chromosome 36"/>
</dbReference>
<feature type="transmembrane region" description="Helical" evidence="3">
    <location>
        <begin position="201"/>
        <end position="221"/>
    </location>
</feature>
<keyword evidence="3" id="KW-1133">Transmembrane helix</keyword>
<feature type="transmembrane region" description="Helical" evidence="3">
    <location>
        <begin position="498"/>
        <end position="518"/>
    </location>
</feature>
<dbReference type="GO" id="GO:0008028">
    <property type="term" value="F:monocarboxylic acid transmembrane transporter activity"/>
    <property type="evidence" value="ECO:0007669"/>
    <property type="project" value="TreeGrafter"/>
</dbReference>
<dbReference type="GO" id="GO:0016020">
    <property type="term" value="C:membrane"/>
    <property type="evidence" value="ECO:0007669"/>
    <property type="project" value="UniProtKB-SubCell"/>
</dbReference>
<proteinExistence type="predicted"/>
<evidence type="ECO:0000313" key="5">
    <source>
        <dbReference type="Proteomes" id="UP001318040"/>
    </source>
</evidence>
<feature type="compositionally biased region" description="Low complexity" evidence="2">
    <location>
        <begin position="264"/>
        <end position="285"/>
    </location>
</feature>
<dbReference type="PANTHER" id="PTHR11360:SF14">
    <property type="entry name" value="MONOCARBOXYLATE TRANSPORTER 5"/>
    <property type="match status" value="1"/>
</dbReference>
<dbReference type="RefSeq" id="XP_032822597.1">
    <property type="nucleotide sequence ID" value="XM_032966706.1"/>
</dbReference>
<sequence>MHHYHHHHQKYCRINLFLALRSLRWELLQVYSVPEALRTRKRNAGHRDEQHVVRPVNVLVMGSLKSFGLLFVALQDEFGGTSEELSWIGSIMSSIRLIGGPVAVVVCGKVGDRAGAVLGALVVVAGFIGSIWAGSLLFLYLSLGLVVGLGYALLYQSGTVMVACYFKRRLSTAYSISRSGMGLTFVLAPFTQLLLETYHWRGALLILGGVMLNLVPTGMLLRPLLLKGPRPNTEPAHAAAGVRDADENPEPRRPPSSPKRDGEAAAAAVAAAAAATTTTTTSVASRSPETGGRSGSGSGGRDPEHEVHAAAEAPFLTRGTRRKMFCGDDDAAAAAGAGVVDLDELGHDGRAAARERRGLLDFPLLCNPLFVIYTGNVFFSQLAYFIPYFHLAAKAQDLGIEPMDVSIIIAVAGATETVAQLLSGWVADKNWMRKTHYYRGFLLLCCATNLLSPLATTFPGLLIYAICFAAFCGGYMALILPVLVGFMGMQRLQSANGLANFFVGFGCLIGPPAAGFLYDQTKNYDYSFMLAGACYLIAFLVLLCELLVPCCGGGGDGTGETVAPAVVPRAARRWAGWPRARVVPCGNGPGGV</sequence>
<feature type="transmembrane region" description="Helical" evidence="3">
    <location>
        <begin position="364"/>
        <end position="386"/>
    </location>
</feature>
<keyword evidence="5" id="KW-1185">Reference proteome</keyword>
<feature type="transmembrane region" description="Helical" evidence="3">
    <location>
        <begin position="406"/>
        <end position="425"/>
    </location>
</feature>
<feature type="transmembrane region" description="Helical" evidence="3">
    <location>
        <begin position="86"/>
        <end position="107"/>
    </location>
</feature>
<feature type="transmembrane region" description="Helical" evidence="3">
    <location>
        <begin position="139"/>
        <end position="166"/>
    </location>
</feature>
<dbReference type="PANTHER" id="PTHR11360">
    <property type="entry name" value="MONOCARBOXYLATE TRANSPORTER"/>
    <property type="match status" value="1"/>
</dbReference>
<dbReference type="InterPro" id="IPR050327">
    <property type="entry name" value="Proton-linked_MCT"/>
</dbReference>
<dbReference type="InterPro" id="IPR011701">
    <property type="entry name" value="MFS"/>
</dbReference>